<dbReference type="AlphaFoldDB" id="I3CEV8"/>
<sequence>MPRPQKHVFVCAQSRPAGHPRGSCTERGCKPVIDEFFRQWQARNLFATVSIAQSSCLGPCQLGTSVVVYPEGVMYGNVTVDDVSEIFEQHLIGDEVVERLVVPKDVW</sequence>
<dbReference type="OrthoDB" id="9800597at2"/>
<evidence type="ECO:0000313" key="1">
    <source>
        <dbReference type="EMBL" id="EIJ42151.1"/>
    </source>
</evidence>
<name>I3CEV8_9GAMM</name>
<dbReference type="Proteomes" id="UP000005744">
    <property type="component" value="Unassembled WGS sequence"/>
</dbReference>
<dbReference type="CDD" id="cd02980">
    <property type="entry name" value="TRX_Fd_family"/>
    <property type="match status" value="1"/>
</dbReference>
<organism evidence="1 2">
    <name type="scientific">Beggiatoa alba B18LD</name>
    <dbReference type="NCBI Taxonomy" id="395493"/>
    <lineage>
        <taxon>Bacteria</taxon>
        <taxon>Pseudomonadati</taxon>
        <taxon>Pseudomonadota</taxon>
        <taxon>Gammaproteobacteria</taxon>
        <taxon>Thiotrichales</taxon>
        <taxon>Thiotrichaceae</taxon>
        <taxon>Beggiatoa</taxon>
    </lineage>
</organism>
<keyword evidence="2" id="KW-1185">Reference proteome</keyword>
<accession>I3CEV8</accession>
<dbReference type="HOGENOM" id="CLU_126515_1_1_6"/>
<dbReference type="STRING" id="395493.BegalDRAFT_1252"/>
<dbReference type="EMBL" id="JH600070">
    <property type="protein sequence ID" value="EIJ42151.1"/>
    <property type="molecule type" value="Genomic_DNA"/>
</dbReference>
<dbReference type="InterPro" id="IPR036249">
    <property type="entry name" value="Thioredoxin-like_sf"/>
</dbReference>
<dbReference type="SUPFAM" id="SSF52833">
    <property type="entry name" value="Thioredoxin-like"/>
    <property type="match status" value="1"/>
</dbReference>
<dbReference type="RefSeq" id="WP_002684811.1">
    <property type="nucleotide sequence ID" value="NZ_JH600070.1"/>
</dbReference>
<proteinExistence type="predicted"/>
<protein>
    <submittedName>
        <fullName evidence="1">Ferredoxin</fullName>
    </submittedName>
</protein>
<reference evidence="1 2" key="1">
    <citation type="submission" date="2011-11" db="EMBL/GenBank/DDBJ databases">
        <title>Improved High-Quality Draft sequence of Beggiatoa alba B18lD.</title>
        <authorList>
            <consortium name="US DOE Joint Genome Institute"/>
            <person name="Lucas S."/>
            <person name="Han J."/>
            <person name="Lapidus A."/>
            <person name="Cheng J.-F."/>
            <person name="Goodwin L."/>
            <person name="Pitluck S."/>
            <person name="Peters L."/>
            <person name="Mikhailova N."/>
            <person name="Held B."/>
            <person name="Detter J.C."/>
            <person name="Han C."/>
            <person name="Tapia R."/>
            <person name="Land M."/>
            <person name="Hauser L."/>
            <person name="Kyrpides N."/>
            <person name="Ivanova N."/>
            <person name="Pagani I."/>
            <person name="Samuel K."/>
            <person name="Teske A."/>
            <person name="Mueller J."/>
            <person name="Woyke T."/>
        </authorList>
    </citation>
    <scope>NUCLEOTIDE SEQUENCE [LARGE SCALE GENOMIC DNA]</scope>
    <source>
        <strain evidence="1 2">B18LD</strain>
    </source>
</reference>
<evidence type="ECO:0000313" key="2">
    <source>
        <dbReference type="Proteomes" id="UP000005744"/>
    </source>
</evidence>
<gene>
    <name evidence="1" type="ORF">BegalDRAFT_1252</name>
</gene>
<dbReference type="eggNOG" id="COG3411">
    <property type="taxonomic scope" value="Bacteria"/>
</dbReference>
<dbReference type="Gene3D" id="3.40.30.10">
    <property type="entry name" value="Glutaredoxin"/>
    <property type="match status" value="1"/>
</dbReference>